<organism evidence="1 2">
    <name type="scientific">Methylobacterium cerastii</name>
    <dbReference type="NCBI Taxonomy" id="932741"/>
    <lineage>
        <taxon>Bacteria</taxon>
        <taxon>Pseudomonadati</taxon>
        <taxon>Pseudomonadota</taxon>
        <taxon>Alphaproteobacteria</taxon>
        <taxon>Hyphomicrobiales</taxon>
        <taxon>Methylobacteriaceae</taxon>
        <taxon>Methylobacterium</taxon>
    </lineage>
</organism>
<dbReference type="Proteomes" id="UP001055117">
    <property type="component" value="Unassembled WGS sequence"/>
</dbReference>
<dbReference type="InterPro" id="IPR012675">
    <property type="entry name" value="Beta-grasp_dom_sf"/>
</dbReference>
<keyword evidence="2" id="KW-1185">Reference proteome</keyword>
<dbReference type="NCBIfam" id="TIGR01683">
    <property type="entry name" value="thiS"/>
    <property type="match status" value="1"/>
</dbReference>
<dbReference type="InterPro" id="IPR003749">
    <property type="entry name" value="ThiS/MoaD-like"/>
</dbReference>
<reference evidence="1 2" key="1">
    <citation type="journal article" date="2021" name="Front. Microbiol.">
        <title>Comprehensive Comparative Genomics and Phenotyping of Methylobacterium Species.</title>
        <authorList>
            <person name="Alessa O."/>
            <person name="Ogura Y."/>
            <person name="Fujitani Y."/>
            <person name="Takami H."/>
            <person name="Hayashi T."/>
            <person name="Sahin N."/>
            <person name="Tani A."/>
        </authorList>
    </citation>
    <scope>NUCLEOTIDE SEQUENCE [LARGE SCALE GENOMIC DNA]</scope>
    <source>
        <strain evidence="1 2">DSM 23679</strain>
    </source>
</reference>
<evidence type="ECO:0000313" key="1">
    <source>
        <dbReference type="EMBL" id="GJD46468.1"/>
    </source>
</evidence>
<dbReference type="SUPFAM" id="SSF54285">
    <property type="entry name" value="MoaD/ThiS"/>
    <property type="match status" value="1"/>
</dbReference>
<name>A0ABQ4QMJ4_9HYPH</name>
<evidence type="ECO:0008006" key="3">
    <source>
        <dbReference type="Google" id="ProtNLM"/>
    </source>
</evidence>
<dbReference type="RefSeq" id="WP_147827814.1">
    <property type="nucleotide sequence ID" value="NZ_BPQG01000079.1"/>
</dbReference>
<dbReference type="CDD" id="cd00565">
    <property type="entry name" value="Ubl_ThiS"/>
    <property type="match status" value="1"/>
</dbReference>
<dbReference type="PANTHER" id="PTHR34472">
    <property type="entry name" value="SULFUR CARRIER PROTEIN THIS"/>
    <property type="match status" value="1"/>
</dbReference>
<comment type="caution">
    <text evidence="1">The sequence shown here is derived from an EMBL/GenBank/DDBJ whole genome shotgun (WGS) entry which is preliminary data.</text>
</comment>
<accession>A0ABQ4QMJ4</accession>
<dbReference type="InterPro" id="IPR010035">
    <property type="entry name" value="Thi_S"/>
</dbReference>
<dbReference type="PANTHER" id="PTHR34472:SF1">
    <property type="entry name" value="SULFUR CARRIER PROTEIN THIS"/>
    <property type="match status" value="1"/>
</dbReference>
<dbReference type="InterPro" id="IPR016155">
    <property type="entry name" value="Mopterin_synth/thiamin_S_b"/>
</dbReference>
<proteinExistence type="predicted"/>
<dbReference type="Gene3D" id="3.10.20.30">
    <property type="match status" value="1"/>
</dbReference>
<dbReference type="Pfam" id="PF02597">
    <property type="entry name" value="ThiS"/>
    <property type="match status" value="1"/>
</dbReference>
<dbReference type="EMBL" id="BPQG01000079">
    <property type="protein sequence ID" value="GJD46468.1"/>
    <property type="molecule type" value="Genomic_DNA"/>
</dbReference>
<sequence>MRLTVNGQAREIEAADLAALFAHAAEETGSPDPQGVAIAVNGHVVRRRDWERTPIADGDRIEIVRAMQGG</sequence>
<gene>
    <name evidence="1" type="ORF">AFCDBAGC_4350</name>
</gene>
<evidence type="ECO:0000313" key="2">
    <source>
        <dbReference type="Proteomes" id="UP001055117"/>
    </source>
</evidence>
<protein>
    <recommendedName>
        <fullName evidence="3">Thiamine biosynthesis protein ThiS</fullName>
    </recommendedName>
</protein>